<dbReference type="EMBL" id="JAEUBG010003683">
    <property type="protein sequence ID" value="KAH3682469.1"/>
    <property type="molecule type" value="Genomic_DNA"/>
</dbReference>
<proteinExistence type="predicted"/>
<evidence type="ECO:0000313" key="2">
    <source>
        <dbReference type="Proteomes" id="UP000774326"/>
    </source>
</evidence>
<accession>A0A9P8Q471</accession>
<keyword evidence="2" id="KW-1185">Reference proteome</keyword>
<protein>
    <submittedName>
        <fullName evidence="1">Uncharacterized protein</fullName>
    </submittedName>
</protein>
<evidence type="ECO:0000313" key="1">
    <source>
        <dbReference type="EMBL" id="KAH3682469.1"/>
    </source>
</evidence>
<sequence>MYLCMVSGRVALEIELESSKEAALVFLVSPFGEVVLAEFSVRRANRSLELASSETCLLIGDVAKVLVNGEILWIELEALSGVNSLESITGLLRCACVLWDQFRLKLIESYLGLFTCNSVH</sequence>
<comment type="caution">
    <text evidence="1">The sequence shown here is derived from an EMBL/GenBank/DDBJ whole genome shotgun (WGS) entry which is preliminary data.</text>
</comment>
<reference evidence="1" key="1">
    <citation type="journal article" date="2021" name="Open Biol.">
        <title>Shared evolutionary footprints suggest mitochondrial oxidative damage underlies multiple complex I losses in fungi.</title>
        <authorList>
            <person name="Schikora-Tamarit M.A."/>
            <person name="Marcet-Houben M."/>
            <person name="Nosek J."/>
            <person name="Gabaldon T."/>
        </authorList>
    </citation>
    <scope>NUCLEOTIDE SEQUENCE</scope>
    <source>
        <strain evidence="1">CBS2887</strain>
    </source>
</reference>
<organism evidence="1 2">
    <name type="scientific">Wickerhamomyces pijperi</name>
    <name type="common">Yeast</name>
    <name type="synonym">Pichia pijperi</name>
    <dbReference type="NCBI Taxonomy" id="599730"/>
    <lineage>
        <taxon>Eukaryota</taxon>
        <taxon>Fungi</taxon>
        <taxon>Dikarya</taxon>
        <taxon>Ascomycota</taxon>
        <taxon>Saccharomycotina</taxon>
        <taxon>Saccharomycetes</taxon>
        <taxon>Phaffomycetales</taxon>
        <taxon>Wickerhamomycetaceae</taxon>
        <taxon>Wickerhamomyces</taxon>
    </lineage>
</organism>
<dbReference type="AlphaFoldDB" id="A0A9P8Q471"/>
<reference evidence="1" key="2">
    <citation type="submission" date="2021-01" db="EMBL/GenBank/DDBJ databases">
        <authorList>
            <person name="Schikora-Tamarit M.A."/>
        </authorList>
    </citation>
    <scope>NUCLEOTIDE SEQUENCE</scope>
    <source>
        <strain evidence="1">CBS2887</strain>
    </source>
</reference>
<name>A0A9P8Q471_WICPI</name>
<gene>
    <name evidence="1" type="ORF">WICPIJ_006562</name>
</gene>
<dbReference type="Proteomes" id="UP000774326">
    <property type="component" value="Unassembled WGS sequence"/>
</dbReference>